<dbReference type="PANTHER" id="PTHR31027:SF2">
    <property type="entry name" value="LEBERCILIN DOMAIN-CONTAINING PROTEIN"/>
    <property type="match status" value="1"/>
</dbReference>
<feature type="compositionally biased region" description="Polar residues" evidence="1">
    <location>
        <begin position="509"/>
        <end position="520"/>
    </location>
</feature>
<evidence type="ECO:0000313" key="3">
    <source>
        <dbReference type="Proteomes" id="UP001186944"/>
    </source>
</evidence>
<dbReference type="GO" id="GO:0005783">
    <property type="term" value="C:endoplasmic reticulum"/>
    <property type="evidence" value="ECO:0007669"/>
    <property type="project" value="TreeGrafter"/>
</dbReference>
<proteinExistence type="predicted"/>
<organism evidence="2 3">
    <name type="scientific">Pinctada imbricata</name>
    <name type="common">Atlantic pearl-oyster</name>
    <name type="synonym">Pinctada martensii</name>
    <dbReference type="NCBI Taxonomy" id="66713"/>
    <lineage>
        <taxon>Eukaryota</taxon>
        <taxon>Metazoa</taxon>
        <taxon>Spiralia</taxon>
        <taxon>Lophotrochozoa</taxon>
        <taxon>Mollusca</taxon>
        <taxon>Bivalvia</taxon>
        <taxon>Autobranchia</taxon>
        <taxon>Pteriomorphia</taxon>
        <taxon>Pterioida</taxon>
        <taxon>Pterioidea</taxon>
        <taxon>Pteriidae</taxon>
        <taxon>Pinctada</taxon>
    </lineage>
</organism>
<feature type="region of interest" description="Disordered" evidence="1">
    <location>
        <begin position="419"/>
        <end position="461"/>
    </location>
</feature>
<dbReference type="Proteomes" id="UP001186944">
    <property type="component" value="Unassembled WGS sequence"/>
</dbReference>
<gene>
    <name evidence="2" type="ORF">FSP39_013300</name>
</gene>
<dbReference type="GO" id="GO:0042175">
    <property type="term" value="C:nuclear outer membrane-endoplasmic reticulum membrane network"/>
    <property type="evidence" value="ECO:0007669"/>
    <property type="project" value="TreeGrafter"/>
</dbReference>
<accession>A0AA89BR66</accession>
<feature type="region of interest" description="Disordered" evidence="1">
    <location>
        <begin position="168"/>
        <end position="203"/>
    </location>
</feature>
<dbReference type="PANTHER" id="PTHR31027">
    <property type="entry name" value="NUCLEAR SEGREGATION PROTEIN BFR1"/>
    <property type="match status" value="1"/>
</dbReference>
<feature type="region of interest" description="Disordered" evidence="1">
    <location>
        <begin position="480"/>
        <end position="522"/>
    </location>
</feature>
<evidence type="ECO:0000313" key="2">
    <source>
        <dbReference type="EMBL" id="KAK3088001.1"/>
    </source>
</evidence>
<dbReference type="AlphaFoldDB" id="A0AA89BR66"/>
<dbReference type="GO" id="GO:0003729">
    <property type="term" value="F:mRNA binding"/>
    <property type="evidence" value="ECO:0007669"/>
    <property type="project" value="TreeGrafter"/>
</dbReference>
<protein>
    <submittedName>
        <fullName evidence="2">Uncharacterized protein</fullName>
    </submittedName>
</protein>
<dbReference type="InterPro" id="IPR039604">
    <property type="entry name" value="Bfr1"/>
</dbReference>
<name>A0AA89BR66_PINIB</name>
<evidence type="ECO:0000256" key="1">
    <source>
        <dbReference type="SAM" id="MobiDB-lite"/>
    </source>
</evidence>
<feature type="region of interest" description="Disordered" evidence="1">
    <location>
        <begin position="1"/>
        <end position="37"/>
    </location>
</feature>
<dbReference type="EMBL" id="VSWD01000011">
    <property type="protein sequence ID" value="KAK3088001.1"/>
    <property type="molecule type" value="Genomic_DNA"/>
</dbReference>
<comment type="caution">
    <text evidence="2">The sequence shown here is derived from an EMBL/GenBank/DDBJ whole genome shotgun (WGS) entry which is preliminary data.</text>
</comment>
<feature type="compositionally biased region" description="Polar residues" evidence="1">
    <location>
        <begin position="429"/>
        <end position="460"/>
    </location>
</feature>
<dbReference type="GO" id="GO:0008298">
    <property type="term" value="P:intracellular mRNA localization"/>
    <property type="evidence" value="ECO:0007669"/>
    <property type="project" value="TreeGrafter"/>
</dbReference>
<feature type="compositionally biased region" description="Polar residues" evidence="1">
    <location>
        <begin position="1"/>
        <end position="10"/>
    </location>
</feature>
<sequence>MDDSIESSPQGEDAETDLSGSLRRAKPPNKKKFEEDVESLSISIRDKETEFKQIHAKVSRASLEGIRTEKRSVIDKLKKIDTDLRAIVPEIQAKKGALDRLQSTLTYRQEHKIDEAIGRLENQLKIQNFKLSEEKKIVAEIDSLRRSKKNLSQFQSVKNELDAMRDRQRQLREGRDNHQKRVNKLRHEEDDLKRKGSEEKSRAEALKREINGLYEQKRKKIQEFKVLEKEFYDNKEEAKKLRKSQSFKKKLEERRNTMEAFQQDIDEYVERREPYQDEINLCNTLINYLQKFSNTTDQEAAPFLSPGEEQSTKTSGWSLIKAAVVTNELEDGKYVLLKKDDDNEFPVVSRKLSKRNSKKGKKPCLSKPVTHTPQIFSQFASLNLNTPQTMNEIPASIEQLQARKRFYTEGGEISGLRVCTPTVEERSEAGNTNSDGISATESAQCEMSRQVSNTESTENPAEQAAFSVLDELVRVSNPELEGMSETLSEKSEDTLGRSNSDSTEHAQSEGESSEQSTNSQEKLEINKISASLSKVSPLCNTSNQENSSVFQTDIQKKQFETLSPKEIADAENIQATDTSEKVKEARLHEPETDHICCDINTNTIDVSDDKCTSCLISDSGIRNQICSVDITMATDNVFDQSQSKSCGRNPNSAVLS</sequence>
<keyword evidence="3" id="KW-1185">Reference proteome</keyword>
<reference evidence="2" key="1">
    <citation type="submission" date="2019-08" db="EMBL/GenBank/DDBJ databases">
        <title>The improved chromosome-level genome for the pearl oyster Pinctada fucata martensii using PacBio sequencing and Hi-C.</title>
        <authorList>
            <person name="Zheng Z."/>
        </authorList>
    </citation>
    <scope>NUCLEOTIDE SEQUENCE</scope>
    <source>
        <strain evidence="2">ZZ-2019</strain>
        <tissue evidence="2">Adductor muscle</tissue>
    </source>
</reference>
<dbReference type="GO" id="GO:1990904">
    <property type="term" value="C:ribonucleoprotein complex"/>
    <property type="evidence" value="ECO:0007669"/>
    <property type="project" value="TreeGrafter"/>
</dbReference>